<gene>
    <name evidence="2" type="ORF">SAMN04489800_1014</name>
</gene>
<dbReference type="AlphaFoldDB" id="A0A0J6J4P1"/>
<comment type="caution">
    <text evidence="2">The sequence shown here is derived from an EMBL/GenBank/DDBJ whole genome shotgun (WGS) entry which is preliminary data.</text>
</comment>
<reference evidence="2" key="1">
    <citation type="submission" date="2016-10" db="EMBL/GenBank/DDBJ databases">
        <authorList>
            <person name="Varghese N."/>
            <person name="Submissions S."/>
        </authorList>
    </citation>
    <scope>NUCLEOTIDE SEQUENCE [LARGE SCALE GENOMIC DNA]</scope>
    <source>
        <strain evidence="2">LMG 25555</strain>
    </source>
</reference>
<organism evidence="2 3">
    <name type="scientific">Pseudomonas deceptionensis</name>
    <dbReference type="NCBI Taxonomy" id="882211"/>
    <lineage>
        <taxon>Bacteria</taxon>
        <taxon>Pseudomonadati</taxon>
        <taxon>Pseudomonadota</taxon>
        <taxon>Gammaproteobacteria</taxon>
        <taxon>Pseudomonadales</taxon>
        <taxon>Pseudomonadaceae</taxon>
        <taxon>Pseudomonas</taxon>
    </lineage>
</organism>
<evidence type="ECO:0000313" key="3">
    <source>
        <dbReference type="Proteomes" id="UP000183613"/>
    </source>
</evidence>
<dbReference type="RefSeq" id="WP_048361343.1">
    <property type="nucleotide sequence ID" value="NZ_FNUD01000002.1"/>
</dbReference>
<evidence type="ECO:0008006" key="4">
    <source>
        <dbReference type="Google" id="ProtNLM"/>
    </source>
</evidence>
<dbReference type="OrthoDB" id="9785445at2"/>
<evidence type="ECO:0000313" key="2">
    <source>
        <dbReference type="EMBL" id="SEE49683.1"/>
    </source>
</evidence>
<keyword evidence="1" id="KW-0472">Membrane</keyword>
<accession>A0A0J6J4P1</accession>
<name>A0A0J6J4P1_PSEDM</name>
<keyword evidence="1" id="KW-1133">Transmembrane helix</keyword>
<dbReference type="EMBL" id="FNUD01000002">
    <property type="protein sequence ID" value="SEE49683.1"/>
    <property type="molecule type" value="Genomic_DNA"/>
</dbReference>
<protein>
    <recommendedName>
        <fullName evidence="4">Cytochrome oxidase Cu insertion factor, SCO1/SenC/PrrC family</fullName>
    </recommendedName>
</protein>
<sequence length="197" mass="21371">MGTAINPPDTPHAIAPATRRRGRLQLILILLLTVGPMVLATGMYKLKFWVPESRSYHGEMIGNGQSRAALGVATDEQRWQLLVTAPQGCAADCQQLVYLARQLQIGLGRDASRASHGLAVAQPVSADYAAKLQLEYPQLQRYTLDLPTYAQGAEGNGAAQLWIIDPHGNLVLRYGPGVNGKDVLNDLRHLLKLSNIG</sequence>
<dbReference type="PATRIC" id="fig|882211.3.peg.3683"/>
<keyword evidence="3" id="KW-1185">Reference proteome</keyword>
<evidence type="ECO:0000256" key="1">
    <source>
        <dbReference type="SAM" id="Phobius"/>
    </source>
</evidence>
<keyword evidence="1" id="KW-0812">Transmembrane</keyword>
<proteinExistence type="predicted"/>
<dbReference type="Proteomes" id="UP000183613">
    <property type="component" value="Unassembled WGS sequence"/>
</dbReference>
<feature type="transmembrane region" description="Helical" evidence="1">
    <location>
        <begin position="26"/>
        <end position="44"/>
    </location>
</feature>